<reference evidence="1" key="1">
    <citation type="submission" date="2021-01" db="EMBL/GenBank/DDBJ databases">
        <title>Draft genome of Pantoea agglomerans Eh 335.</title>
        <authorList>
            <person name="Emsley S.A."/>
            <person name="Oline D.K."/>
            <person name="Saw J.H."/>
            <person name="Ushijima B."/>
            <person name="Videau P."/>
            <person name="Koyack M.J."/>
        </authorList>
    </citation>
    <scope>NUCLEOTIDE SEQUENCE</scope>
    <source>
        <strain evidence="1">Eh 335</strain>
    </source>
</reference>
<accession>A0ACC5RR43</accession>
<dbReference type="Proteomes" id="UP000633731">
    <property type="component" value="Unassembled WGS sequence"/>
</dbReference>
<organism evidence="1 2">
    <name type="scientific">Enterobacter agglomerans</name>
    <name type="common">Erwinia herbicola</name>
    <name type="synonym">Pantoea agglomerans</name>
    <dbReference type="NCBI Taxonomy" id="549"/>
    <lineage>
        <taxon>Bacteria</taxon>
        <taxon>Pseudomonadati</taxon>
        <taxon>Pseudomonadota</taxon>
        <taxon>Gammaproteobacteria</taxon>
        <taxon>Enterobacterales</taxon>
        <taxon>Erwiniaceae</taxon>
        <taxon>Pantoea</taxon>
        <taxon>Pantoea agglomerans group</taxon>
    </lineage>
</organism>
<dbReference type="EMBL" id="JAEOXF010000013">
    <property type="protein sequence ID" value="MBK4727188.1"/>
    <property type="molecule type" value="Genomic_DNA"/>
</dbReference>
<keyword evidence="2" id="KW-1185">Reference proteome</keyword>
<proteinExistence type="predicted"/>
<protein>
    <submittedName>
        <fullName evidence="1">Uncharacterized protein</fullName>
    </submittedName>
</protein>
<name>A0ACC5RR43_ENTAG</name>
<gene>
    <name evidence="1" type="ORF">JJL49_18330</name>
</gene>
<comment type="caution">
    <text evidence="1">The sequence shown here is derived from an EMBL/GenBank/DDBJ whole genome shotgun (WGS) entry which is preliminary data.</text>
</comment>
<evidence type="ECO:0000313" key="2">
    <source>
        <dbReference type="Proteomes" id="UP000633731"/>
    </source>
</evidence>
<sequence>MIISRIFCAVAAVLTVLAIFFGVYFRQSAQLARAEVKQVAGQLDSANAVIGNVQLTMKIFSVITAERANEKERDRQKGELRRAALRADLQGDRCAFEPLPSAVERRLLDRADGIRPRAVPAHSGGAASGNASALPAP</sequence>
<evidence type="ECO:0000313" key="1">
    <source>
        <dbReference type="EMBL" id="MBK4727188.1"/>
    </source>
</evidence>